<feature type="transmembrane region" description="Helical" evidence="6">
    <location>
        <begin position="63"/>
        <end position="82"/>
    </location>
</feature>
<dbReference type="InterPro" id="IPR028110">
    <property type="entry name" value="TMEM254"/>
</dbReference>
<proteinExistence type="predicted"/>
<keyword evidence="2 6" id="KW-0812">Transmembrane</keyword>
<dbReference type="PANTHER" id="PTHR34104">
    <property type="entry name" value="TRANSMEMBRANE PROTEIN 254"/>
    <property type="match status" value="1"/>
</dbReference>
<dbReference type="InParanoid" id="A0A7M7NNJ0"/>
<keyword evidence="4 6" id="KW-0472">Membrane</keyword>
<evidence type="ECO:0000256" key="3">
    <source>
        <dbReference type="ARBA" id="ARBA00022989"/>
    </source>
</evidence>
<organism evidence="7 8">
    <name type="scientific">Strongylocentrotus purpuratus</name>
    <name type="common">Purple sea urchin</name>
    <dbReference type="NCBI Taxonomy" id="7668"/>
    <lineage>
        <taxon>Eukaryota</taxon>
        <taxon>Metazoa</taxon>
        <taxon>Echinodermata</taxon>
        <taxon>Eleutherozoa</taxon>
        <taxon>Echinozoa</taxon>
        <taxon>Echinoidea</taxon>
        <taxon>Euechinoidea</taxon>
        <taxon>Echinacea</taxon>
        <taxon>Camarodonta</taxon>
        <taxon>Echinidea</taxon>
        <taxon>Strongylocentrotidae</taxon>
        <taxon>Strongylocentrotus</taxon>
    </lineage>
</organism>
<evidence type="ECO:0000256" key="4">
    <source>
        <dbReference type="ARBA" id="ARBA00023136"/>
    </source>
</evidence>
<feature type="transmembrane region" description="Helical" evidence="6">
    <location>
        <begin position="94"/>
        <end position="112"/>
    </location>
</feature>
<dbReference type="EnsemblMetazoa" id="XM_030982411">
    <property type="protein sequence ID" value="XP_030838271"/>
    <property type="gene ID" value="LOC115922778"/>
</dbReference>
<evidence type="ECO:0000256" key="6">
    <source>
        <dbReference type="SAM" id="Phobius"/>
    </source>
</evidence>
<dbReference type="GeneID" id="115922778"/>
<keyword evidence="8" id="KW-1185">Reference proteome</keyword>
<dbReference type="AlphaFoldDB" id="A0A7M7NNJ0"/>
<evidence type="ECO:0000256" key="5">
    <source>
        <dbReference type="ARBA" id="ARBA00034834"/>
    </source>
</evidence>
<evidence type="ECO:0000256" key="2">
    <source>
        <dbReference type="ARBA" id="ARBA00022692"/>
    </source>
</evidence>
<dbReference type="KEGG" id="spu:115922778"/>
<protein>
    <recommendedName>
        <fullName evidence="5">Transmembrane protein 254</fullName>
    </recommendedName>
</protein>
<dbReference type="OrthoDB" id="9984821at2759"/>
<dbReference type="RefSeq" id="XP_030838271.1">
    <property type="nucleotide sequence ID" value="XM_030982411.1"/>
</dbReference>
<keyword evidence="3 6" id="KW-1133">Transmembrane helix</keyword>
<comment type="subcellular location">
    <subcellularLocation>
        <location evidence="1">Membrane</location>
        <topology evidence="1">Multi-pass membrane protein</topology>
    </subcellularLocation>
</comment>
<evidence type="ECO:0000313" key="7">
    <source>
        <dbReference type="EnsemblMetazoa" id="XP_030838271"/>
    </source>
</evidence>
<dbReference type="OMA" id="ACMAFRT"/>
<reference evidence="7" key="2">
    <citation type="submission" date="2021-01" db="UniProtKB">
        <authorList>
            <consortium name="EnsemblMetazoa"/>
        </authorList>
    </citation>
    <scope>IDENTIFICATION</scope>
</reference>
<reference evidence="8" key="1">
    <citation type="submission" date="2015-02" db="EMBL/GenBank/DDBJ databases">
        <title>Genome sequencing for Strongylocentrotus purpuratus.</title>
        <authorList>
            <person name="Murali S."/>
            <person name="Liu Y."/>
            <person name="Vee V."/>
            <person name="English A."/>
            <person name="Wang M."/>
            <person name="Skinner E."/>
            <person name="Han Y."/>
            <person name="Muzny D.M."/>
            <person name="Worley K.C."/>
            <person name="Gibbs R.A."/>
        </authorList>
    </citation>
    <scope>NUCLEOTIDE SEQUENCE</scope>
</reference>
<dbReference type="GO" id="GO:0016020">
    <property type="term" value="C:membrane"/>
    <property type="evidence" value="ECO:0007669"/>
    <property type="project" value="UniProtKB-SubCell"/>
</dbReference>
<accession>A0A7M7NNJ0</accession>
<evidence type="ECO:0000256" key="1">
    <source>
        <dbReference type="ARBA" id="ARBA00004141"/>
    </source>
</evidence>
<dbReference type="PANTHER" id="PTHR34104:SF3">
    <property type="entry name" value="TRANSMEMBRANE PROTEIN 254"/>
    <property type="match status" value="1"/>
</dbReference>
<sequence length="160" mass="17993">MALKRDPGYFKLPNMFVMFLIAFGMTLTAMCVYAPGKIPYHYLGFLGDLAKYLAYQRPRLIEAIWYMAVSIHVSEAIYAFYLAGQKGITGQARILWFIFTLGFGIGSLINLLKYDPDSSADPVGELLYEFGYDKEDDDLTSMSKDVSAIEVNKSDAEQHA</sequence>
<name>A0A7M7NNJ0_STRPU</name>
<feature type="transmembrane region" description="Helical" evidence="6">
    <location>
        <begin position="12"/>
        <end position="36"/>
    </location>
</feature>
<evidence type="ECO:0000313" key="8">
    <source>
        <dbReference type="Proteomes" id="UP000007110"/>
    </source>
</evidence>
<dbReference type="Pfam" id="PF14934">
    <property type="entry name" value="TMEM254"/>
    <property type="match status" value="1"/>
</dbReference>
<dbReference type="Proteomes" id="UP000007110">
    <property type="component" value="Unassembled WGS sequence"/>
</dbReference>